<proteinExistence type="predicted"/>
<sequence length="1172" mass="130125">MDRELQLRAHVHNLLYDYAKKHLTTDYISFTEDAVTALLSEALAPIPITDPHSFTLPEEPFDALTRILKLTELKPFDEKFTVLHADALGFLRQALRVSGKPRAERIWDEEDPAEQRSILHRPMSPILSLRAIHETPKLGSGSLKSAKIPKSQHDVVKKLQIVQVKEVEQKHIRMEDALHLRPAIDPATLPAMLSLFKSVPTLNPLLFPHKQPSHVESFLRPDSPPHIMPKEEFVPIFCRANRLHGQEVDSNIFKPVPVHPSMPSTLQDLPGMLPSVQPTETGEHDMYKEHMAVVSGWRKLSPSYHPSSDADSDFLLVEAFVPPSPSSLGTPSLGSGTSDVDELDQYLVSPPSSKAKPPLIQELMNAKIDTIAVPRSERLGESLSKKSKSIGDGQRLGSFLAPLLARSQVEKREDKSQDTHPRIVTTPRSSPRSSIGLSVLGQPSSLLESTQNRDHMPASATRHDVELHAAKGDEKDLDLEVREVYAGVVGHGPMDIIMNERLDQKGSMLMDVPHLPAPSVHAPAGAFLPQTWKEVAVGASLKKITGLKPLNMELSWRPFQFGAKVPTNEEVAMVEGLDWDGRDLEEPMQVHVDAAKVNDLLASVQAEKHQRQPRWQEDDDDNTLANLSRSSEFEPILTRGDRRRLAGVPETISDDEDAAVCPLDENNHAGPTTVAISSHSTKPVIGENAVFVLEGIENAEWGNIADDSGISLVDPADYVEEEPFVNSYSSDDDKENIMPLHEHATREGPYPEEEEYTQFEDNRGFEPLSFGSRSNPRSFFPHQLEALPSGPAEKSPSYPDGPEWQDAHTHPEDTHLNFPASTLARFEIPRSQSPSQLLSTPEPTFPEPTFAVRSLAQFLKLKNHVAPAENDNAAVPVAIVEIVPFPIHDTEEIPEVYAAPVSIQDRNTLILPSPWLLPSTVHRYLASVEFVQKRSIVRALATRECSVVLTERETLDGVDIIVDPHTAIIFASLGSLPLENEALASRLADLSWRYSRLLVILEAFSSSAAYKRNRPPSLVNPYTAPTIRAIQKLRRSLAIMDGCDTKRTNTSVHLAFADTVEQAAMFTRCFGDCAEANDTTGGLIWGCRDWLDNGEQEGERDLGRCRGMNIFSAFTMLCQMSLQSFLDLDAEERANLLGQLIGHERAMNFNAELDSRRHVLQDQYSPSSKDEA</sequence>
<gene>
    <name evidence="2" type="ORF">FIBSPDRAFT_1042401</name>
</gene>
<keyword evidence="3" id="KW-1185">Reference proteome</keyword>
<protein>
    <submittedName>
        <fullName evidence="2">Uncharacterized protein</fullName>
    </submittedName>
</protein>
<reference evidence="2 3" key="1">
    <citation type="journal article" date="2016" name="Mol. Biol. Evol.">
        <title>Comparative Genomics of Early-Diverging Mushroom-Forming Fungi Provides Insights into the Origins of Lignocellulose Decay Capabilities.</title>
        <authorList>
            <person name="Nagy L.G."/>
            <person name="Riley R."/>
            <person name="Tritt A."/>
            <person name="Adam C."/>
            <person name="Daum C."/>
            <person name="Floudas D."/>
            <person name="Sun H."/>
            <person name="Yadav J.S."/>
            <person name="Pangilinan J."/>
            <person name="Larsson K.H."/>
            <person name="Matsuura K."/>
            <person name="Barry K."/>
            <person name="Labutti K."/>
            <person name="Kuo R."/>
            <person name="Ohm R.A."/>
            <person name="Bhattacharya S.S."/>
            <person name="Shirouzu T."/>
            <person name="Yoshinaga Y."/>
            <person name="Martin F.M."/>
            <person name="Grigoriev I.V."/>
            <person name="Hibbett D.S."/>
        </authorList>
    </citation>
    <scope>NUCLEOTIDE SEQUENCE [LARGE SCALE GENOMIC DNA]</scope>
    <source>
        <strain evidence="2 3">CBS 109695</strain>
    </source>
</reference>
<dbReference type="OrthoDB" id="2422840at2759"/>
<evidence type="ECO:0000256" key="1">
    <source>
        <dbReference type="SAM" id="MobiDB-lite"/>
    </source>
</evidence>
<feature type="region of interest" description="Disordered" evidence="1">
    <location>
        <begin position="779"/>
        <end position="816"/>
    </location>
</feature>
<name>A0A166ML70_9AGAM</name>
<feature type="compositionally biased region" description="Polar residues" evidence="1">
    <location>
        <begin position="426"/>
        <end position="439"/>
    </location>
</feature>
<evidence type="ECO:0000313" key="2">
    <source>
        <dbReference type="EMBL" id="KZP24111.1"/>
    </source>
</evidence>
<dbReference type="STRING" id="436010.A0A166ML70"/>
<feature type="region of interest" description="Disordered" evidence="1">
    <location>
        <begin position="408"/>
        <end position="439"/>
    </location>
</feature>
<dbReference type="AlphaFoldDB" id="A0A166ML70"/>
<dbReference type="Proteomes" id="UP000076532">
    <property type="component" value="Unassembled WGS sequence"/>
</dbReference>
<feature type="compositionally biased region" description="Basic and acidic residues" evidence="1">
    <location>
        <begin position="805"/>
        <end position="815"/>
    </location>
</feature>
<feature type="compositionally biased region" description="Basic and acidic residues" evidence="1">
    <location>
        <begin position="408"/>
        <end position="421"/>
    </location>
</feature>
<evidence type="ECO:0000313" key="3">
    <source>
        <dbReference type="Proteomes" id="UP000076532"/>
    </source>
</evidence>
<dbReference type="EMBL" id="KV417528">
    <property type="protein sequence ID" value="KZP24111.1"/>
    <property type="molecule type" value="Genomic_DNA"/>
</dbReference>
<organism evidence="2 3">
    <name type="scientific">Athelia psychrophila</name>
    <dbReference type="NCBI Taxonomy" id="1759441"/>
    <lineage>
        <taxon>Eukaryota</taxon>
        <taxon>Fungi</taxon>
        <taxon>Dikarya</taxon>
        <taxon>Basidiomycota</taxon>
        <taxon>Agaricomycotina</taxon>
        <taxon>Agaricomycetes</taxon>
        <taxon>Agaricomycetidae</taxon>
        <taxon>Atheliales</taxon>
        <taxon>Atheliaceae</taxon>
        <taxon>Athelia</taxon>
    </lineage>
</organism>
<accession>A0A166ML70</accession>